<accession>M4CR67</accession>
<reference evidence="1" key="3">
    <citation type="submission" date="2023-03" db="UniProtKB">
        <authorList>
            <consortium name="EnsemblPlants"/>
        </authorList>
    </citation>
    <scope>IDENTIFICATION</scope>
    <source>
        <strain evidence="1">cv. Chiifu-401-42</strain>
    </source>
</reference>
<reference evidence="1 2" key="1">
    <citation type="journal article" date="2011" name="Nat. Genet.">
        <title>The genome of the mesopolyploid crop species Brassica rapa.</title>
        <authorList>
            <consortium name="Brassica rapa Genome Sequencing Project Consortium"/>
            <person name="Wang X."/>
            <person name="Wang H."/>
            <person name="Wang J."/>
            <person name="Sun R."/>
            <person name="Wu J."/>
            <person name="Liu S."/>
            <person name="Bai Y."/>
            <person name="Mun J.H."/>
            <person name="Bancroft I."/>
            <person name="Cheng F."/>
            <person name="Huang S."/>
            <person name="Li X."/>
            <person name="Hua W."/>
            <person name="Wang J."/>
            <person name="Wang X."/>
            <person name="Freeling M."/>
            <person name="Pires J.C."/>
            <person name="Paterson A.H."/>
            <person name="Chalhoub B."/>
            <person name="Wang B."/>
            <person name="Hayward A."/>
            <person name="Sharpe A.G."/>
            <person name="Park B.S."/>
            <person name="Weisshaar B."/>
            <person name="Liu B."/>
            <person name="Li B."/>
            <person name="Liu B."/>
            <person name="Tong C."/>
            <person name="Song C."/>
            <person name="Duran C."/>
            <person name="Peng C."/>
            <person name="Geng C."/>
            <person name="Koh C."/>
            <person name="Lin C."/>
            <person name="Edwards D."/>
            <person name="Mu D."/>
            <person name="Shen D."/>
            <person name="Soumpourou E."/>
            <person name="Li F."/>
            <person name="Fraser F."/>
            <person name="Conant G."/>
            <person name="Lassalle G."/>
            <person name="King G.J."/>
            <person name="Bonnema G."/>
            <person name="Tang H."/>
            <person name="Wang H."/>
            <person name="Belcram H."/>
            <person name="Zhou H."/>
            <person name="Hirakawa H."/>
            <person name="Abe H."/>
            <person name="Guo H."/>
            <person name="Wang H."/>
            <person name="Jin H."/>
            <person name="Parkin I.A."/>
            <person name="Batley J."/>
            <person name="Kim J.S."/>
            <person name="Just J."/>
            <person name="Li J."/>
            <person name="Xu J."/>
            <person name="Deng J."/>
            <person name="Kim J.A."/>
            <person name="Li J."/>
            <person name="Yu J."/>
            <person name="Meng J."/>
            <person name="Wang J."/>
            <person name="Min J."/>
            <person name="Poulain J."/>
            <person name="Wang J."/>
            <person name="Hatakeyama K."/>
            <person name="Wu K."/>
            <person name="Wang L."/>
            <person name="Fang L."/>
            <person name="Trick M."/>
            <person name="Links M.G."/>
            <person name="Zhao M."/>
            <person name="Jin M."/>
            <person name="Ramchiary N."/>
            <person name="Drou N."/>
            <person name="Berkman P.J."/>
            <person name="Cai Q."/>
            <person name="Huang Q."/>
            <person name="Li R."/>
            <person name="Tabata S."/>
            <person name="Cheng S."/>
            <person name="Zhang S."/>
            <person name="Zhang S."/>
            <person name="Huang S."/>
            <person name="Sato S."/>
            <person name="Sun S."/>
            <person name="Kwon S.J."/>
            <person name="Choi S.R."/>
            <person name="Lee T.H."/>
            <person name="Fan W."/>
            <person name="Zhao X."/>
            <person name="Tan X."/>
            <person name="Xu X."/>
            <person name="Wang Y."/>
            <person name="Qiu Y."/>
            <person name="Yin Y."/>
            <person name="Li Y."/>
            <person name="Du Y."/>
            <person name="Liao Y."/>
            <person name="Lim Y."/>
            <person name="Narusaka Y."/>
            <person name="Wang Y."/>
            <person name="Wang Z."/>
            <person name="Li Z."/>
            <person name="Wang Z."/>
            <person name="Xiong Z."/>
            <person name="Zhang Z."/>
        </authorList>
    </citation>
    <scope>NUCLEOTIDE SEQUENCE [LARGE SCALE GENOMIC DNA]</scope>
    <source>
        <strain evidence="1 2">cv. Chiifu-401-42</strain>
    </source>
</reference>
<dbReference type="EnsemblPlants" id="Bra006708.1">
    <property type="protein sequence ID" value="Bra006708.1-P"/>
    <property type="gene ID" value="Bra006708"/>
</dbReference>
<dbReference type="Gene3D" id="2.130.10.10">
    <property type="entry name" value="YVTN repeat-like/Quinoprotein amine dehydrogenase"/>
    <property type="match status" value="1"/>
</dbReference>
<dbReference type="InterPro" id="IPR015943">
    <property type="entry name" value="WD40/YVTN_repeat-like_dom_sf"/>
</dbReference>
<dbReference type="HOGENOM" id="CLU_1909617_0_0_1"/>
<dbReference type="STRING" id="51351.M4CR67"/>
<protein>
    <submittedName>
        <fullName evidence="1">Uncharacterized protein</fullName>
    </submittedName>
</protein>
<dbReference type="Gramene" id="Bra006708.1">
    <property type="protein sequence ID" value="Bra006708.1-P"/>
    <property type="gene ID" value="Bra006708"/>
</dbReference>
<dbReference type="AlphaFoldDB" id="M4CR67"/>
<dbReference type="InterPro" id="IPR051972">
    <property type="entry name" value="Glutamate-rich_WD_repeat"/>
</dbReference>
<name>M4CR67_BRACM</name>
<organism evidence="1 2">
    <name type="scientific">Brassica campestris</name>
    <name type="common">Field mustard</name>
    <dbReference type="NCBI Taxonomy" id="3711"/>
    <lineage>
        <taxon>Eukaryota</taxon>
        <taxon>Viridiplantae</taxon>
        <taxon>Streptophyta</taxon>
        <taxon>Embryophyta</taxon>
        <taxon>Tracheophyta</taxon>
        <taxon>Spermatophyta</taxon>
        <taxon>Magnoliopsida</taxon>
        <taxon>eudicotyledons</taxon>
        <taxon>Gunneridae</taxon>
        <taxon>Pentapetalae</taxon>
        <taxon>rosids</taxon>
        <taxon>malvids</taxon>
        <taxon>Brassicales</taxon>
        <taxon>Brassicaceae</taxon>
        <taxon>Brassiceae</taxon>
        <taxon>Brassica</taxon>
    </lineage>
</organism>
<dbReference type="Proteomes" id="UP000011750">
    <property type="component" value="Chromosome A03"/>
</dbReference>
<dbReference type="PANTHER" id="PTHR45903">
    <property type="entry name" value="GLUTAMATE-RICH WD REPEAT-CONTAINING PROTEIN 1"/>
    <property type="match status" value="1"/>
</dbReference>
<evidence type="ECO:0000313" key="1">
    <source>
        <dbReference type="EnsemblPlants" id="Bra006708.1-P"/>
    </source>
</evidence>
<sequence>MRRKRAVESIGGNIKTLHLRDIQEGGSENAFVGGGFKKEWSPAEANVFASSFVDATVAVWDVGVGKSHALAFKAQKDVNVISWNRFFCQDGMLWYHILRSISILPRQLSKALMNPQLLQPLLAIISSRYGIYP</sequence>
<dbReference type="eggNOG" id="KOG0302">
    <property type="taxonomic scope" value="Eukaryota"/>
</dbReference>
<keyword evidence="2" id="KW-1185">Reference proteome</keyword>
<reference evidence="1 2" key="2">
    <citation type="journal article" date="2018" name="Hortic Res">
        <title>Improved Brassica rapa reference genome by single-molecule sequencing and chromosome conformation capture technologies.</title>
        <authorList>
            <person name="Zhang L."/>
            <person name="Cai X."/>
            <person name="Wu J."/>
            <person name="Liu M."/>
            <person name="Grob S."/>
            <person name="Cheng F."/>
            <person name="Liang J."/>
            <person name="Cai C."/>
            <person name="Liu Z."/>
            <person name="Liu B."/>
            <person name="Wang F."/>
            <person name="Li S."/>
            <person name="Liu F."/>
            <person name="Li X."/>
            <person name="Cheng L."/>
            <person name="Yang W."/>
            <person name="Li M.H."/>
            <person name="Grossniklaus U."/>
            <person name="Zheng H."/>
            <person name="Wang X."/>
        </authorList>
    </citation>
    <scope>NUCLEOTIDE SEQUENCE [LARGE SCALE GENOMIC DNA]</scope>
    <source>
        <strain evidence="1 2">cv. Chiifu-401-42</strain>
    </source>
</reference>
<dbReference type="InParanoid" id="M4CR67"/>
<evidence type="ECO:0000313" key="2">
    <source>
        <dbReference type="Proteomes" id="UP000011750"/>
    </source>
</evidence>
<dbReference type="PANTHER" id="PTHR45903:SF1">
    <property type="entry name" value="GLUTAMATE-RICH WD REPEAT-CONTAINING PROTEIN 1"/>
    <property type="match status" value="1"/>
</dbReference>
<proteinExistence type="predicted"/>